<evidence type="ECO:0000313" key="1">
    <source>
        <dbReference type="EMBL" id="MBB4120593.1"/>
    </source>
</evidence>
<proteinExistence type="predicted"/>
<dbReference type="AlphaFoldDB" id="A0A7W6KIJ9"/>
<keyword evidence="2" id="KW-1185">Reference proteome</keyword>
<accession>A0A7W6KIJ9</accession>
<protein>
    <submittedName>
        <fullName evidence="1">Uncharacterized protein</fullName>
    </submittedName>
</protein>
<dbReference type="EMBL" id="JACIDZ010000001">
    <property type="protein sequence ID" value="MBB4120593.1"/>
    <property type="molecule type" value="Genomic_DNA"/>
</dbReference>
<dbReference type="RefSeq" id="WP_183482103.1">
    <property type="nucleotide sequence ID" value="NZ_JACIDZ010000001.1"/>
</dbReference>
<organism evidence="1 2">
    <name type="scientific">Martelella radicis</name>
    <dbReference type="NCBI Taxonomy" id="1397476"/>
    <lineage>
        <taxon>Bacteria</taxon>
        <taxon>Pseudomonadati</taxon>
        <taxon>Pseudomonadota</taxon>
        <taxon>Alphaproteobacteria</taxon>
        <taxon>Hyphomicrobiales</taxon>
        <taxon>Aurantimonadaceae</taxon>
        <taxon>Martelella</taxon>
    </lineage>
</organism>
<evidence type="ECO:0000313" key="2">
    <source>
        <dbReference type="Proteomes" id="UP000530571"/>
    </source>
</evidence>
<reference evidence="1 2" key="1">
    <citation type="submission" date="2020-08" db="EMBL/GenBank/DDBJ databases">
        <title>Genomic Encyclopedia of Type Strains, Phase IV (KMG-IV): sequencing the most valuable type-strain genomes for metagenomic binning, comparative biology and taxonomic classification.</title>
        <authorList>
            <person name="Goeker M."/>
        </authorList>
    </citation>
    <scope>NUCLEOTIDE SEQUENCE [LARGE SCALE GENOMIC DNA]</scope>
    <source>
        <strain evidence="1 2">DSM 28101</strain>
    </source>
</reference>
<sequence length="108" mass="11069">MFSRLRTLAIAFVFLLGLLAGAGTAVSFEPADMASCNEQSVSISAADACGKAMIHTSCLYHGTCGLFLSPDPARIHSRTAPSARNIPLTAPLAGQASAPETPPPISAL</sequence>
<comment type="caution">
    <text evidence="1">The sequence shown here is derived from an EMBL/GenBank/DDBJ whole genome shotgun (WGS) entry which is preliminary data.</text>
</comment>
<dbReference type="Proteomes" id="UP000530571">
    <property type="component" value="Unassembled WGS sequence"/>
</dbReference>
<name>A0A7W6KIJ9_9HYPH</name>
<gene>
    <name evidence="1" type="ORF">GGR30_000488</name>
</gene>